<name>A0A1X2GR59_9FUNG</name>
<feature type="region of interest" description="Disordered" evidence="1">
    <location>
        <begin position="83"/>
        <end position="106"/>
    </location>
</feature>
<gene>
    <name evidence="2" type="ORF">DM01DRAFT_1399096</name>
</gene>
<keyword evidence="3" id="KW-1185">Reference proteome</keyword>
<protein>
    <recommendedName>
        <fullName evidence="4">PH domain-containing protein</fullName>
    </recommendedName>
</protein>
<dbReference type="Gene3D" id="2.30.29.30">
    <property type="entry name" value="Pleckstrin-homology domain (PH domain)/Phosphotyrosine-binding domain (PTB)"/>
    <property type="match status" value="1"/>
</dbReference>
<evidence type="ECO:0000313" key="2">
    <source>
        <dbReference type="EMBL" id="ORX59599.1"/>
    </source>
</evidence>
<feature type="region of interest" description="Disordered" evidence="1">
    <location>
        <begin position="218"/>
        <end position="249"/>
    </location>
</feature>
<comment type="caution">
    <text evidence="2">The sequence shown here is derived from an EMBL/GenBank/DDBJ whole genome shotgun (WGS) entry which is preliminary data.</text>
</comment>
<evidence type="ECO:0008006" key="4">
    <source>
        <dbReference type="Google" id="ProtNLM"/>
    </source>
</evidence>
<dbReference type="SUPFAM" id="SSF50729">
    <property type="entry name" value="PH domain-like"/>
    <property type="match status" value="1"/>
</dbReference>
<evidence type="ECO:0000256" key="1">
    <source>
        <dbReference type="SAM" id="MobiDB-lite"/>
    </source>
</evidence>
<dbReference type="InterPro" id="IPR011993">
    <property type="entry name" value="PH-like_dom_sf"/>
</dbReference>
<dbReference type="AlphaFoldDB" id="A0A1X2GR59"/>
<sequence>MEMQTEAKTKRRIQPPRRFWSLQRITGHQQWKKVGPMQFDKIKAKQHVLIADTPPSHFSSVHSITSHDQDLMDNQQDVIHLPPSLGLPTTDEAAEQDDQTDQDSHVTEDELVLQPQHLLQQRLGLRRKAAHGLKKIITHFSLSEISALADTPGLSSNHAARSGKAFLASSRPTQIRYPLQPNQDLPQPGDSSADSSSLATLSSTSDLHITPAPALMTTTPAADWSPSPIHASTSDRSLPPLPCTSRCNSHPEPGFQVYRDNAETSSTDHHDNPKLRQLMQQATTHVNLRQAANWLGKPFQRFLTSPLLTTMQANMISPHEAIKDQVSRLSPAGLLLPRLSQDQLSLDQSLASNPASDQLPWAEQRIRANLPPFDYNFRFVRKKVLRCRDYQYELFVQLNDVTRICQTGVMKKIAKGISAASPKESFSFEVDSPFSLTFTMCAKPIPAGLTKMKSLLSKMDLGSLHGQDQHDLSRELEDQESLEKVDLCEATMPVVGYTSLLSGNRFEAFTGKGLSRYTLTKPIQSTTTPTQPAGMDLELMVAFHLEDAISPCNTYLSGLGTDELDFDAALAACRLGDYLTFYVRTKSVPTWVRYWVTLDHGELYIRQMSYEHKDPIDSIPLSQLESVSRPWEDLQEEVYFGRKDGIVLQFKKDHIDKTHVALDDQETLEGNMYLFADSSKKAALWRTVLSAYATADYMTPDPSINAKFLW</sequence>
<feature type="compositionally biased region" description="Acidic residues" evidence="1">
    <location>
        <begin position="92"/>
        <end position="101"/>
    </location>
</feature>
<dbReference type="OrthoDB" id="2119658at2759"/>
<dbReference type="Proteomes" id="UP000242146">
    <property type="component" value="Unassembled WGS sequence"/>
</dbReference>
<feature type="region of interest" description="Disordered" evidence="1">
    <location>
        <begin position="176"/>
        <end position="202"/>
    </location>
</feature>
<accession>A0A1X2GR59</accession>
<proteinExistence type="predicted"/>
<feature type="compositionally biased region" description="Low complexity" evidence="1">
    <location>
        <begin position="190"/>
        <end position="202"/>
    </location>
</feature>
<evidence type="ECO:0000313" key="3">
    <source>
        <dbReference type="Proteomes" id="UP000242146"/>
    </source>
</evidence>
<reference evidence="2 3" key="1">
    <citation type="submission" date="2016-07" db="EMBL/GenBank/DDBJ databases">
        <title>Pervasive Adenine N6-methylation of Active Genes in Fungi.</title>
        <authorList>
            <consortium name="DOE Joint Genome Institute"/>
            <person name="Mondo S.J."/>
            <person name="Dannebaum R.O."/>
            <person name="Kuo R.C."/>
            <person name="Labutti K."/>
            <person name="Haridas S."/>
            <person name="Kuo A."/>
            <person name="Salamov A."/>
            <person name="Ahrendt S.R."/>
            <person name="Lipzen A."/>
            <person name="Sullivan W."/>
            <person name="Andreopoulos W.B."/>
            <person name="Clum A."/>
            <person name="Lindquist E."/>
            <person name="Daum C."/>
            <person name="Ramamoorthy G.K."/>
            <person name="Gryganskyi A."/>
            <person name="Culley D."/>
            <person name="Magnuson J.K."/>
            <person name="James T.Y."/>
            <person name="O'Malley M.A."/>
            <person name="Stajich J.E."/>
            <person name="Spatafora J.W."/>
            <person name="Visel A."/>
            <person name="Grigoriev I.V."/>
        </authorList>
    </citation>
    <scope>NUCLEOTIDE SEQUENCE [LARGE SCALE GENOMIC DNA]</scope>
    <source>
        <strain evidence="2 3">NRRL 3301</strain>
    </source>
</reference>
<dbReference type="EMBL" id="MCGT01000005">
    <property type="protein sequence ID" value="ORX59599.1"/>
    <property type="molecule type" value="Genomic_DNA"/>
</dbReference>
<organism evidence="2 3">
    <name type="scientific">Hesseltinella vesiculosa</name>
    <dbReference type="NCBI Taxonomy" id="101127"/>
    <lineage>
        <taxon>Eukaryota</taxon>
        <taxon>Fungi</taxon>
        <taxon>Fungi incertae sedis</taxon>
        <taxon>Mucoromycota</taxon>
        <taxon>Mucoromycotina</taxon>
        <taxon>Mucoromycetes</taxon>
        <taxon>Mucorales</taxon>
        <taxon>Cunninghamellaceae</taxon>
        <taxon>Hesseltinella</taxon>
    </lineage>
</organism>
<dbReference type="STRING" id="101127.A0A1X2GR59"/>